<protein>
    <submittedName>
        <fullName evidence="6">NADH-quinone oxidoreductase subunit H</fullName>
    </submittedName>
</protein>
<dbReference type="InterPro" id="IPR001694">
    <property type="entry name" value="NADH_UbQ_OxRdtase_su1/FPO"/>
</dbReference>
<feature type="transmembrane region" description="Helical" evidence="5">
    <location>
        <begin position="59"/>
        <end position="80"/>
    </location>
</feature>
<organism evidence="6">
    <name type="scientific">candidate division WOR-3 bacterium</name>
    <dbReference type="NCBI Taxonomy" id="2052148"/>
    <lineage>
        <taxon>Bacteria</taxon>
        <taxon>Bacteria division WOR-3</taxon>
    </lineage>
</organism>
<sequence length="273" mass="30281">MTWAILMPFILMFAGLLYMGFARKIHARIQKRYGPPFYQNIYDVIKLFSKREAAFHGGMFHFGPVLSLTGIIMALMFLPVGGKPLFSFQGDLFVLLYLAVIAPWGMALGAGNAENPLASVGIARALTLMLGYEIPFFIGIIPIVVRTHTTQIVEIIQLQQINGWNVILFPISALASIIALHAMLGNKPFDQPIAPHEIASGPLVEYGGKYLGILQLYQAGAILLSTGIYVDLFFGGASNVWMFFLKTFLIYFVLLLIGEVLPRFRIGDALKFF</sequence>
<name>A0A7C5H5S8_UNCW3</name>
<reference evidence="6" key="1">
    <citation type="journal article" date="2020" name="mSystems">
        <title>Genome- and Community-Level Interaction Insights into Carbon Utilization and Element Cycling Functions of Hydrothermarchaeota in Hydrothermal Sediment.</title>
        <authorList>
            <person name="Zhou Z."/>
            <person name="Liu Y."/>
            <person name="Xu W."/>
            <person name="Pan J."/>
            <person name="Luo Z.H."/>
            <person name="Li M."/>
        </authorList>
    </citation>
    <scope>NUCLEOTIDE SEQUENCE [LARGE SCALE GENOMIC DNA]</scope>
    <source>
        <strain evidence="6">HyVt-74</strain>
    </source>
</reference>
<feature type="transmembrane region" description="Helical" evidence="5">
    <location>
        <begin position="216"/>
        <end position="234"/>
    </location>
</feature>
<dbReference type="InterPro" id="IPR052561">
    <property type="entry name" value="ComplexI_Subunit1"/>
</dbReference>
<feature type="transmembrane region" description="Helical" evidence="5">
    <location>
        <begin position="92"/>
        <end position="113"/>
    </location>
</feature>
<dbReference type="AlphaFoldDB" id="A0A7C5H5S8"/>
<feature type="transmembrane region" description="Helical" evidence="5">
    <location>
        <begin position="6"/>
        <end position="22"/>
    </location>
</feature>
<feature type="transmembrane region" description="Helical" evidence="5">
    <location>
        <begin position="240"/>
        <end position="261"/>
    </location>
</feature>
<dbReference type="Pfam" id="PF00146">
    <property type="entry name" value="NADHdh"/>
    <property type="match status" value="1"/>
</dbReference>
<dbReference type="GO" id="GO:0005886">
    <property type="term" value="C:plasma membrane"/>
    <property type="evidence" value="ECO:0007669"/>
    <property type="project" value="TreeGrafter"/>
</dbReference>
<evidence type="ECO:0000256" key="2">
    <source>
        <dbReference type="ARBA" id="ARBA00022692"/>
    </source>
</evidence>
<evidence type="ECO:0000256" key="3">
    <source>
        <dbReference type="ARBA" id="ARBA00022989"/>
    </source>
</evidence>
<comment type="subcellular location">
    <subcellularLocation>
        <location evidence="1">Membrane</location>
        <topology evidence="1">Multi-pass membrane protein</topology>
    </subcellularLocation>
</comment>
<feature type="transmembrane region" description="Helical" evidence="5">
    <location>
        <begin position="125"/>
        <end position="144"/>
    </location>
</feature>
<evidence type="ECO:0000256" key="4">
    <source>
        <dbReference type="ARBA" id="ARBA00023136"/>
    </source>
</evidence>
<comment type="caution">
    <text evidence="6">The sequence shown here is derived from an EMBL/GenBank/DDBJ whole genome shotgun (WGS) entry which is preliminary data.</text>
</comment>
<dbReference type="EMBL" id="DRTB01000110">
    <property type="protein sequence ID" value="HHE04727.1"/>
    <property type="molecule type" value="Genomic_DNA"/>
</dbReference>
<dbReference type="Proteomes" id="UP000886110">
    <property type="component" value="Unassembled WGS sequence"/>
</dbReference>
<evidence type="ECO:0000313" key="6">
    <source>
        <dbReference type="EMBL" id="HHE04727.1"/>
    </source>
</evidence>
<evidence type="ECO:0000256" key="5">
    <source>
        <dbReference type="SAM" id="Phobius"/>
    </source>
</evidence>
<accession>A0A7C5H5S8</accession>
<dbReference type="PANTHER" id="PTHR43359:SF1">
    <property type="entry name" value="FORMATE HYDROGENLYASE SUBUNIT 4-RELATED"/>
    <property type="match status" value="1"/>
</dbReference>
<keyword evidence="4 5" id="KW-0472">Membrane</keyword>
<gene>
    <name evidence="6" type="ORF">ENL19_01535</name>
</gene>
<feature type="transmembrane region" description="Helical" evidence="5">
    <location>
        <begin position="164"/>
        <end position="184"/>
    </location>
</feature>
<keyword evidence="2 5" id="KW-0812">Transmembrane</keyword>
<keyword evidence="3 5" id="KW-1133">Transmembrane helix</keyword>
<dbReference type="PANTHER" id="PTHR43359">
    <property type="entry name" value="FORMATE HYDROGENLYASE SUBUNIT 4"/>
    <property type="match status" value="1"/>
</dbReference>
<evidence type="ECO:0000256" key="1">
    <source>
        <dbReference type="ARBA" id="ARBA00004141"/>
    </source>
</evidence>
<proteinExistence type="predicted"/>